<gene>
    <name evidence="3" type="ORF">NKR23_g7433</name>
</gene>
<dbReference type="EMBL" id="JANBVO010000023">
    <property type="protein sequence ID" value="KAJ9142072.1"/>
    <property type="molecule type" value="Genomic_DNA"/>
</dbReference>
<dbReference type="Pfam" id="PF26640">
    <property type="entry name" value="DUF8212"/>
    <property type="match status" value="1"/>
</dbReference>
<evidence type="ECO:0000313" key="3">
    <source>
        <dbReference type="EMBL" id="KAJ9142072.1"/>
    </source>
</evidence>
<dbReference type="PANTHER" id="PTHR10622">
    <property type="entry name" value="HET DOMAIN-CONTAINING PROTEIN"/>
    <property type="match status" value="1"/>
</dbReference>
<dbReference type="Proteomes" id="UP001174694">
    <property type="component" value="Unassembled WGS sequence"/>
</dbReference>
<protein>
    <submittedName>
        <fullName evidence="3">HET-domain-containing protein</fullName>
    </submittedName>
</protein>
<evidence type="ECO:0000259" key="1">
    <source>
        <dbReference type="Pfam" id="PF06985"/>
    </source>
</evidence>
<dbReference type="Pfam" id="PF06985">
    <property type="entry name" value="HET"/>
    <property type="match status" value="1"/>
</dbReference>
<proteinExistence type="predicted"/>
<accession>A0AA38R8B3</accession>
<evidence type="ECO:0000259" key="2">
    <source>
        <dbReference type="Pfam" id="PF26640"/>
    </source>
</evidence>
<reference evidence="3" key="1">
    <citation type="submission" date="2022-07" db="EMBL/GenBank/DDBJ databases">
        <title>Fungi with potential for degradation of polypropylene.</title>
        <authorList>
            <person name="Gostincar C."/>
        </authorList>
    </citation>
    <scope>NUCLEOTIDE SEQUENCE</scope>
    <source>
        <strain evidence="3">EXF-13308</strain>
    </source>
</reference>
<feature type="domain" description="Heterokaryon incompatibility" evidence="1">
    <location>
        <begin position="22"/>
        <end position="107"/>
    </location>
</feature>
<evidence type="ECO:0000313" key="4">
    <source>
        <dbReference type="Proteomes" id="UP001174694"/>
    </source>
</evidence>
<feature type="domain" description="DUF8212" evidence="2">
    <location>
        <begin position="220"/>
        <end position="251"/>
    </location>
</feature>
<dbReference type="InterPro" id="IPR010730">
    <property type="entry name" value="HET"/>
</dbReference>
<dbReference type="AlphaFoldDB" id="A0AA38R8B3"/>
<comment type="caution">
    <text evidence="3">The sequence shown here is derived from an EMBL/GenBank/DDBJ whole genome shotgun (WGS) entry which is preliminary data.</text>
</comment>
<keyword evidence="4" id="KW-1185">Reference proteome</keyword>
<dbReference type="PANTHER" id="PTHR10622:SF12">
    <property type="entry name" value="HET DOMAIN-CONTAINING PROTEIN"/>
    <property type="match status" value="1"/>
</dbReference>
<dbReference type="InterPro" id="IPR058525">
    <property type="entry name" value="DUF8212"/>
</dbReference>
<organism evidence="3 4">
    <name type="scientific">Pleurostoma richardsiae</name>
    <dbReference type="NCBI Taxonomy" id="41990"/>
    <lineage>
        <taxon>Eukaryota</taxon>
        <taxon>Fungi</taxon>
        <taxon>Dikarya</taxon>
        <taxon>Ascomycota</taxon>
        <taxon>Pezizomycotina</taxon>
        <taxon>Sordariomycetes</taxon>
        <taxon>Sordariomycetidae</taxon>
        <taxon>Calosphaeriales</taxon>
        <taxon>Pleurostomataceae</taxon>
        <taxon>Pleurostoma</taxon>
    </lineage>
</organism>
<sequence>MRLINVETLQFEEFFGSDVPEYVILSHTWDDGEVMFRDWGTPDGATREGISKILKTCELAREEYKVPYAWADTCCIDKSSSAELSEAINSMFAWYRGAAFCLAYLSDLEALPLSGSVLAESRWFTRGWTLQELIAPVHVHFYDSRWNMIGTKISLARDIEAITRIPQRVLCGREDYLTVCIGGRMSWASSRQTTRVEDTAYCLLGLFRVNMPLLYGEGNRAFIRLQEEIIKTSTDLTIFAWSETQKEVSSVWATSPRQFQACPGISLRPGERVNRSELQFTVTNRGLRFDGVALTLMCMCPSPSHDAQGLQCDKPNYVLDLGAIDNQSSNHITYPGVKLDKVDHMLFLRAGQLPLDPGSHSSGYYKRTVRNTFYISTNDHSRGGPIPRSFAYRMDDLVGSAFVIRQVVPENYWDYSRQCFYCSPDPESWGAMLVAAKSRGDSVSDTSTQEKWCYVKLVSLGLLGVAIMRCEDWQSLPLSLFYDSSYASMSYFQISGLLSGSGRRWTNYWTWQRRRLISGRRDSNDVELGPDTSAATTAKEDSLV</sequence>
<name>A0AA38R8B3_9PEZI</name>